<dbReference type="EMBL" id="PXYW01000004">
    <property type="protein sequence ID" value="PSR35107.1"/>
    <property type="molecule type" value="Genomic_DNA"/>
</dbReference>
<dbReference type="GO" id="GO:0047617">
    <property type="term" value="F:fatty acyl-CoA hydrolase activity"/>
    <property type="evidence" value="ECO:0007669"/>
    <property type="project" value="TreeGrafter"/>
</dbReference>
<protein>
    <submittedName>
        <fullName evidence="1">Acyl-CoA thioesterase</fullName>
    </submittedName>
</protein>
<gene>
    <name evidence="1" type="ORF">C7B46_02275</name>
</gene>
<name>A0A2T2XKU6_9FIRM</name>
<dbReference type="PANTHER" id="PTHR31793">
    <property type="entry name" value="4-HYDROXYBENZOYL-COA THIOESTERASE FAMILY MEMBER"/>
    <property type="match status" value="1"/>
</dbReference>
<evidence type="ECO:0000313" key="2">
    <source>
        <dbReference type="Proteomes" id="UP000242972"/>
    </source>
</evidence>
<comment type="caution">
    <text evidence="1">The sequence shown here is derived from an EMBL/GenBank/DDBJ whole genome shotgun (WGS) entry which is preliminary data.</text>
</comment>
<dbReference type="AlphaFoldDB" id="A0A2T2XKU6"/>
<dbReference type="Pfam" id="PF13279">
    <property type="entry name" value="4HBT_2"/>
    <property type="match status" value="1"/>
</dbReference>
<reference evidence="1 2" key="1">
    <citation type="journal article" date="2014" name="BMC Genomics">
        <title>Comparison of environmental and isolate Sulfobacillus genomes reveals diverse carbon, sulfur, nitrogen, and hydrogen metabolisms.</title>
        <authorList>
            <person name="Justice N.B."/>
            <person name="Norman A."/>
            <person name="Brown C.T."/>
            <person name="Singh A."/>
            <person name="Thomas B.C."/>
            <person name="Banfield J.F."/>
        </authorList>
    </citation>
    <scope>NUCLEOTIDE SEQUENCE [LARGE SCALE GENOMIC DNA]</scope>
    <source>
        <strain evidence="1">AMDSBA4</strain>
    </source>
</reference>
<evidence type="ECO:0000313" key="1">
    <source>
        <dbReference type="EMBL" id="PSR35107.1"/>
    </source>
</evidence>
<sequence>MPHITKVRVRFGETDMAGHVNNAVYLSYLEEARINFLRDTLEMEDTPLILASIKLDFLRQAFFREVLRIETMVSRLGTSSFDVVHTIYRDTSDEPVLTAQSVLVRFNYDTQSSEPLPDLWRQRLSAVMPANPDPRK</sequence>
<dbReference type="SUPFAM" id="SSF54637">
    <property type="entry name" value="Thioesterase/thiol ester dehydrase-isomerase"/>
    <property type="match status" value="1"/>
</dbReference>
<accession>A0A2T2XKU6</accession>
<dbReference type="Proteomes" id="UP000242972">
    <property type="component" value="Unassembled WGS sequence"/>
</dbReference>
<dbReference type="PANTHER" id="PTHR31793:SF24">
    <property type="entry name" value="LONG-CHAIN ACYL-COA THIOESTERASE FADM"/>
    <property type="match status" value="1"/>
</dbReference>
<proteinExistence type="predicted"/>
<dbReference type="InterPro" id="IPR029069">
    <property type="entry name" value="HotDog_dom_sf"/>
</dbReference>
<dbReference type="CDD" id="cd00586">
    <property type="entry name" value="4HBT"/>
    <property type="match status" value="1"/>
</dbReference>
<organism evidence="1 2">
    <name type="scientific">Sulfobacillus benefaciens</name>
    <dbReference type="NCBI Taxonomy" id="453960"/>
    <lineage>
        <taxon>Bacteria</taxon>
        <taxon>Bacillati</taxon>
        <taxon>Bacillota</taxon>
        <taxon>Clostridia</taxon>
        <taxon>Eubacteriales</taxon>
        <taxon>Clostridiales Family XVII. Incertae Sedis</taxon>
        <taxon>Sulfobacillus</taxon>
    </lineage>
</organism>
<dbReference type="Gene3D" id="3.10.129.10">
    <property type="entry name" value="Hotdog Thioesterase"/>
    <property type="match status" value="1"/>
</dbReference>
<dbReference type="InterPro" id="IPR050563">
    <property type="entry name" value="4-hydroxybenzoyl-CoA_TE"/>
</dbReference>